<accession>A0ACC3S984</accession>
<comment type="caution">
    <text evidence="1">The sequence shown here is derived from an EMBL/GenBank/DDBJ whole genome shotgun (WGS) entry which is preliminary data.</text>
</comment>
<keyword evidence="2" id="KW-1185">Reference proteome</keyword>
<dbReference type="EMBL" id="JAMKPW020000041">
    <property type="protein sequence ID" value="KAK8196595.1"/>
    <property type="molecule type" value="Genomic_DNA"/>
</dbReference>
<organism evidence="1 2">
    <name type="scientific">Zalaria obscura</name>
    <dbReference type="NCBI Taxonomy" id="2024903"/>
    <lineage>
        <taxon>Eukaryota</taxon>
        <taxon>Fungi</taxon>
        <taxon>Dikarya</taxon>
        <taxon>Ascomycota</taxon>
        <taxon>Pezizomycotina</taxon>
        <taxon>Dothideomycetes</taxon>
        <taxon>Dothideomycetidae</taxon>
        <taxon>Dothideales</taxon>
        <taxon>Zalariaceae</taxon>
        <taxon>Zalaria</taxon>
    </lineage>
</organism>
<proteinExistence type="predicted"/>
<reference evidence="1" key="1">
    <citation type="submission" date="2024-02" db="EMBL/GenBank/DDBJ databases">
        <title>Metagenome Assembled Genome of Zalaria obscura JY119.</title>
        <authorList>
            <person name="Vighnesh L."/>
            <person name="Jagadeeshwari U."/>
            <person name="Venkata Ramana C."/>
            <person name="Sasikala C."/>
        </authorList>
    </citation>
    <scope>NUCLEOTIDE SEQUENCE</scope>
    <source>
        <strain evidence="1">JY119</strain>
    </source>
</reference>
<gene>
    <name evidence="1" type="ORF">M8818_006760</name>
</gene>
<sequence length="1313" mass="149334">MTHFTYLENYMPGLVSSDTTYALQWGLDRPIPLTPPVNEQIKEAKRLSYLIFKDWVTLNTILKRYEGTIRKRWLKKTRDQRSEILLTAWPNMSTSHNPFFDALRLTTKKKYVKPARNHMAFVHPYINLEDLLRPRNLLLFLHSRGRLLPDNFVDSDIEAARLHWNLPDTNEVCKDGRMVFYGRHTPRSYGSLLPSGRSTKSSDLSTGLAYSMKKGLVILEIQQRILNFLTLCSKRIIGDICEQSIYNAPQQGKLESVTQYTQSEYSHVTALSLEAPYRLPQAIDFVHMLKLVSAKRREAEDHIFALREDPGYFAETIKEFSEHSEAMVPDSNGRIDPIVAQGGVFGWAAGQFIAHSYGLYFFWTMLDVYVVDASAALQEAEPLDPMKDLPHECECSLQRLEKFLGMMVTGPLAMLRACIPGSPPLRHAYRRKGAMCISARPEISFQGRRGTKESLIHFLIDMLTTEGEVEQGLHSMDAMTQEIQYLMDTDKEAARLISPLMATYFSDVALLNEVNLQIFRLYPWSIAWREHDYDSPELDKEINTPKKVFLILKGAITRFCFENIKEDPTKGRFFYPAEKRRTKDTTNAMRQAEHNLDEFWADADKFCKKTIGQSIEDFLSQLCTLNDPERPVFGGRTLCRTPEWSDPRERDPDSPSISPLQPRDTNTEPWPRGEDSHPSDPVQPRKDKVKTRGTTASEDNTEDTDAVNEPDVSPKTIFQVKKRASKAFQTLFHSTTEYSELAWADFLYAMTSIGFTAEKLYGSLRFAPSKRETASRHSALHETTTSSPIANMISPVTVFALLSFLFFFIRYLNRTDIPKIKNLPEIPGVPIFGNLLQLGSNHAKVTREWAKQYGPVFQTRLGNRRIVFANSFDAVKQLWITNQSSLISRPTLHTFHTVVSSSEGFTIGTSPWDESCKARRKAAATALNRPAVASYMPFIDFESCRSIKEMVADSKNGKVDIDPAPYFQRYALSTSLTLNYGLKIEGSIDDAMLKEITHVEREISNFRSTSNNWADYIPVLRLLPQLNKKPLEYKERRGRYMKKLLEMLKERIRLGTDKPCITGNILKDPDAKLNDAEIMSICLTMVSAGLDTVPGNLIMCLAYLSSPRGQSIQSLALSAITAVYPSNDAWTACLHEEKVPYITALVKEVLRYWTVIPICLPRVSTREIHYEKAVIPKGTTFYMNAYAADYDEAHFKNPFEFDPERYLEDTSSDAAAPTQGTPHYGYGAGSRMCVGSHLANRELYTAFLRIITAFEILPAKEVKDRPVLDCLGANAIPTGLTMEPKPFKIGIRVRDQGLLDRWIAESEDRTRDL</sequence>
<protein>
    <submittedName>
        <fullName evidence="1">Uncharacterized protein</fullName>
    </submittedName>
</protein>
<name>A0ACC3S984_9PEZI</name>
<dbReference type="Proteomes" id="UP001320706">
    <property type="component" value="Unassembled WGS sequence"/>
</dbReference>
<evidence type="ECO:0000313" key="2">
    <source>
        <dbReference type="Proteomes" id="UP001320706"/>
    </source>
</evidence>
<evidence type="ECO:0000313" key="1">
    <source>
        <dbReference type="EMBL" id="KAK8196595.1"/>
    </source>
</evidence>